<reference evidence="1" key="1">
    <citation type="submission" date="2019-05" db="EMBL/GenBank/DDBJ databases">
        <title>Revised genome assembly of Burkholderiaceae (previously Ralstonia) sp. PBA.</title>
        <authorList>
            <person name="Gan H.M."/>
        </authorList>
    </citation>
    <scope>NUCLEOTIDE SEQUENCE</scope>
    <source>
        <strain evidence="1">PBA</strain>
    </source>
</reference>
<evidence type="ECO:0000313" key="2">
    <source>
        <dbReference type="Proteomes" id="UP000004277"/>
    </source>
</evidence>
<organism evidence="1 2">
    <name type="scientific">Imbroritus primus</name>
    <dbReference type="NCBI Taxonomy" id="3058603"/>
    <lineage>
        <taxon>Bacteria</taxon>
        <taxon>Pseudomonadati</taxon>
        <taxon>Pseudomonadota</taxon>
        <taxon>Betaproteobacteria</taxon>
        <taxon>Burkholderiales</taxon>
        <taxon>Burkholderiaceae</taxon>
        <taxon>Imbroritus</taxon>
    </lineage>
</organism>
<dbReference type="Proteomes" id="UP000004277">
    <property type="component" value="Unassembled WGS sequence"/>
</dbReference>
<sequence>MKRQSFLIIALAAPTLALAGVSAQNGNFYITYEDVAHTQGGPAFSLRRTYNSLSPERGWLGVGWGTPYETRLVVMPDGTADVVENGSGSVSRYRPEAPVDTAAGAARLAEAIAARDKLAAEAVPVLRDRLAGDEALRLRKVREYDVRSDLAVGTVLRDPRCREATVKRTADGYQRTTCARAVDDFDAQGRLVRSDTGDGQRIVLHYDDARPTRITDAHGRTLHLTWNADGLLSTVRSDDGRRAAYRYSTAGDLVESTDVHGTPLRYTYDADHNLTEIRYIDTTTMQIAYSVPRLGRVASVTERTGERTEYTYTEDTVNGAIAATSIRTIDNDGHAQVRHVTFDRVRTDGGGLQVAAVSSMGDHGRGRLDTRYDQQGRLVHRADGQGGSTDYVYHPKTGKLIMLLGSSTQRVFRYDDCGRLIQADSSDGRHIELTYLAGTRQIGSMIERQGKTAPRELKFRYNPAGKPVEIQLVGTGTIHVRYDAQGEIEHVEAPRGGPRTAMQVTQAFSNLLQVVKVAGVNTSL</sequence>
<evidence type="ECO:0000313" key="1">
    <source>
        <dbReference type="EMBL" id="TMS57194.1"/>
    </source>
</evidence>
<protein>
    <submittedName>
        <fullName evidence="1">RHS repeat protein</fullName>
    </submittedName>
</protein>
<dbReference type="EMBL" id="AKCV02000025">
    <property type="protein sequence ID" value="TMS57194.1"/>
    <property type="molecule type" value="Genomic_DNA"/>
</dbReference>
<gene>
    <name evidence="1" type="ORF">MW7_014670</name>
</gene>
<keyword evidence="2" id="KW-1185">Reference proteome</keyword>
<proteinExistence type="predicted"/>
<accession>A0ACD3SLV7</accession>
<comment type="caution">
    <text evidence="1">The sequence shown here is derived from an EMBL/GenBank/DDBJ whole genome shotgun (WGS) entry which is preliminary data.</text>
</comment>
<name>A0ACD3SLV7_9BURK</name>